<dbReference type="InterPro" id="IPR050509">
    <property type="entry name" value="CoA-transferase_III"/>
</dbReference>
<evidence type="ECO:0000313" key="2">
    <source>
        <dbReference type="Proteomes" id="UP000697995"/>
    </source>
</evidence>
<dbReference type="Proteomes" id="UP000697995">
    <property type="component" value="Unassembled WGS sequence"/>
</dbReference>
<proteinExistence type="predicted"/>
<dbReference type="InterPro" id="IPR023606">
    <property type="entry name" value="CoA-Trfase_III_dom_1_sf"/>
</dbReference>
<dbReference type="EMBL" id="NRSG01000229">
    <property type="protein sequence ID" value="MBK1660932.1"/>
    <property type="molecule type" value="Genomic_DNA"/>
</dbReference>
<keyword evidence="2" id="KW-1185">Reference proteome</keyword>
<accession>A0ABS1D4C5</accession>
<dbReference type="Pfam" id="PF02515">
    <property type="entry name" value="CoA_transf_3"/>
    <property type="match status" value="2"/>
</dbReference>
<dbReference type="SUPFAM" id="SSF89796">
    <property type="entry name" value="CoA-transferase family III (CaiB/BaiF)"/>
    <property type="match status" value="2"/>
</dbReference>
<evidence type="ECO:0000313" key="1">
    <source>
        <dbReference type="EMBL" id="MBK1660932.1"/>
    </source>
</evidence>
<sequence>MMPDPAPTAILGALWQAAGLAGRPPAELPGEEPVLPSSFRVAAAAQATIAAATAAAAEIHRRRGGPAQMARVAMRHAALEFGSERYLRLDGRPAPAGWDSIAGTYRCGDGRFVRLHTNFPHHRAGVLALLGCEGTREAVGRALQDWEGLAFEQAAAEAGMCVAAMRSPAEWDAHPQGQAVAALPPLRIERIGDAPPVPLPPVAARPLEGLRVLDLTRVIAGPVCGRTLAAHGAEVLHVSAAHLPSFDDLLPDTGRGKRSARIDLRDAAGRSALLGLAARADVFLQGYRPGAIAAQGFAPEALAALRPGIVCTSLSAYGEAGPWGGRRGFDSLVQTASGFNHAEAVAAGADPAAPDPKVLPCQALDHASGFLLAFGTLAALLRRAEEGGSWLVRVSLAGTAHWLRGLGRVEGAFGLPVPGLDELGDLLETMPSGFGALTALRHAGWLPETPPRWALPPVRLGAHPPAWA</sequence>
<dbReference type="InterPro" id="IPR044855">
    <property type="entry name" value="CoA-Trfase_III_dom3_sf"/>
</dbReference>
<name>A0ABS1D4C5_9PROT</name>
<dbReference type="PANTHER" id="PTHR48228">
    <property type="entry name" value="SUCCINYL-COA--D-CITRAMALATE COA-TRANSFERASE"/>
    <property type="match status" value="1"/>
</dbReference>
<organism evidence="1 2">
    <name type="scientific">Paracraurococcus ruber</name>
    <dbReference type="NCBI Taxonomy" id="77675"/>
    <lineage>
        <taxon>Bacteria</taxon>
        <taxon>Pseudomonadati</taxon>
        <taxon>Pseudomonadota</taxon>
        <taxon>Alphaproteobacteria</taxon>
        <taxon>Acetobacterales</taxon>
        <taxon>Roseomonadaceae</taxon>
        <taxon>Paracraurococcus</taxon>
    </lineage>
</organism>
<dbReference type="Gene3D" id="3.30.1540.10">
    <property type="entry name" value="formyl-coa transferase, domain 3"/>
    <property type="match status" value="1"/>
</dbReference>
<protein>
    <submittedName>
        <fullName evidence="1">Carnitine dehydratase</fullName>
    </submittedName>
</protein>
<gene>
    <name evidence="1" type="ORF">CKO45_22195</name>
</gene>
<dbReference type="PANTHER" id="PTHR48228:SF4">
    <property type="entry name" value="BLR3030 PROTEIN"/>
    <property type="match status" value="1"/>
</dbReference>
<dbReference type="InterPro" id="IPR003673">
    <property type="entry name" value="CoA-Trfase_fam_III"/>
</dbReference>
<dbReference type="Gene3D" id="3.40.50.10540">
    <property type="entry name" value="Crotonobetainyl-coa:carnitine coa-transferase, domain 1"/>
    <property type="match status" value="2"/>
</dbReference>
<comment type="caution">
    <text evidence="1">The sequence shown here is derived from an EMBL/GenBank/DDBJ whole genome shotgun (WGS) entry which is preliminary data.</text>
</comment>
<reference evidence="1 2" key="1">
    <citation type="journal article" date="2020" name="Microorganisms">
        <title>Osmotic Adaptation and Compatible Solute Biosynthesis of Phototrophic Bacteria as Revealed from Genome Analyses.</title>
        <authorList>
            <person name="Imhoff J.F."/>
            <person name="Rahn T."/>
            <person name="Kunzel S."/>
            <person name="Keller A."/>
            <person name="Neulinger S.C."/>
        </authorList>
    </citation>
    <scope>NUCLEOTIDE SEQUENCE [LARGE SCALE GENOMIC DNA]</scope>
    <source>
        <strain evidence="1 2">DSM 15382</strain>
    </source>
</reference>